<keyword evidence="3" id="KW-0812">Transmembrane</keyword>
<keyword evidence="5" id="KW-1185">Reference proteome</keyword>
<evidence type="ECO:0000256" key="2">
    <source>
        <dbReference type="SAM" id="MobiDB-lite"/>
    </source>
</evidence>
<gene>
    <name evidence="4" type="ORF">PSNMU_V1.4_AUG-EV-PASAV3_0071690</name>
</gene>
<dbReference type="EMBL" id="CAACVS010000269">
    <property type="protein sequence ID" value="VEU40278.1"/>
    <property type="molecule type" value="Genomic_DNA"/>
</dbReference>
<keyword evidence="1" id="KW-0106">Calcium</keyword>
<name>A0A448ZE04_9STRA</name>
<organism evidence="4 5">
    <name type="scientific">Pseudo-nitzschia multistriata</name>
    <dbReference type="NCBI Taxonomy" id="183589"/>
    <lineage>
        <taxon>Eukaryota</taxon>
        <taxon>Sar</taxon>
        <taxon>Stramenopiles</taxon>
        <taxon>Ochrophyta</taxon>
        <taxon>Bacillariophyta</taxon>
        <taxon>Bacillariophyceae</taxon>
        <taxon>Bacillariophycidae</taxon>
        <taxon>Bacillariales</taxon>
        <taxon>Bacillariaceae</taxon>
        <taxon>Pseudo-nitzschia</taxon>
    </lineage>
</organism>
<feature type="compositionally biased region" description="Polar residues" evidence="2">
    <location>
        <begin position="112"/>
        <end position="125"/>
    </location>
</feature>
<keyword evidence="3" id="KW-0472">Membrane</keyword>
<feature type="region of interest" description="Disordered" evidence="2">
    <location>
        <begin position="96"/>
        <end position="125"/>
    </location>
</feature>
<feature type="region of interest" description="Disordered" evidence="2">
    <location>
        <begin position="1"/>
        <end position="35"/>
    </location>
</feature>
<dbReference type="OrthoDB" id="42296at2759"/>
<accession>A0A448ZE04</accession>
<evidence type="ECO:0000256" key="1">
    <source>
        <dbReference type="ARBA" id="ARBA00022837"/>
    </source>
</evidence>
<sequence>MKFGIFGSKKKDGHEADPTAGVLSDPEEAESGVNMKWNDMYVEIDDDANETIANESYNSTTEKRCGGRTIPGSMSEPTMDGSRMNSAFVNKSFANNEEKQDDGPDSLEVPSNADSGTITNSTTEDCTINVDDLPDHLPQGVETNSKDFSITNNGKYLSNNYFANAQLMRWKHAAEEGPIFIQVLAALAAIGAMTTTIYPLVTFYTVWTAPLCICALHTTVLCSLIVTFEMRAWCVRNPMSLRARIRNLLVRYLNVLRFLWGRGLLYIFAGSMNITIYYKPYTSYSGFTLIALGILAIMVGGSSALNLEHLRLSLTDRSFLWSKFVEADSDSDNMINLTDFSNLIWSLGLELDDFYTYRAFSDVDKRSHSHITFDEFQYWWMASQDGDETVLTMAVSKISAFPSVAPSHYAVANSNYVPKHIKDHIPAHIKV</sequence>
<dbReference type="AlphaFoldDB" id="A0A448ZE04"/>
<feature type="region of interest" description="Disordered" evidence="2">
    <location>
        <begin position="58"/>
        <end position="81"/>
    </location>
</feature>
<dbReference type="Gene3D" id="1.10.238.10">
    <property type="entry name" value="EF-hand"/>
    <property type="match status" value="1"/>
</dbReference>
<dbReference type="Proteomes" id="UP000291116">
    <property type="component" value="Unassembled WGS sequence"/>
</dbReference>
<feature type="transmembrane region" description="Helical" evidence="3">
    <location>
        <begin position="179"/>
        <end position="201"/>
    </location>
</feature>
<evidence type="ECO:0000313" key="4">
    <source>
        <dbReference type="EMBL" id="VEU40278.1"/>
    </source>
</evidence>
<feature type="transmembrane region" description="Helical" evidence="3">
    <location>
        <begin position="249"/>
        <end position="269"/>
    </location>
</feature>
<keyword evidence="3" id="KW-1133">Transmembrane helix</keyword>
<dbReference type="PROSITE" id="PS00018">
    <property type="entry name" value="EF_HAND_1"/>
    <property type="match status" value="1"/>
</dbReference>
<dbReference type="InterPro" id="IPR018247">
    <property type="entry name" value="EF_Hand_1_Ca_BS"/>
</dbReference>
<reference evidence="4 5" key="1">
    <citation type="submission" date="2019-01" db="EMBL/GenBank/DDBJ databases">
        <authorList>
            <person name="Ferrante I. M."/>
        </authorList>
    </citation>
    <scope>NUCLEOTIDE SEQUENCE [LARGE SCALE GENOMIC DNA]</scope>
    <source>
        <strain evidence="4 5">B856</strain>
    </source>
</reference>
<evidence type="ECO:0000256" key="3">
    <source>
        <dbReference type="SAM" id="Phobius"/>
    </source>
</evidence>
<evidence type="ECO:0000313" key="5">
    <source>
        <dbReference type="Proteomes" id="UP000291116"/>
    </source>
</evidence>
<dbReference type="SUPFAM" id="SSF47473">
    <property type="entry name" value="EF-hand"/>
    <property type="match status" value="1"/>
</dbReference>
<proteinExistence type="predicted"/>
<dbReference type="InterPro" id="IPR011992">
    <property type="entry name" value="EF-hand-dom_pair"/>
</dbReference>
<feature type="transmembrane region" description="Helical" evidence="3">
    <location>
        <begin position="281"/>
        <end position="307"/>
    </location>
</feature>
<protein>
    <submittedName>
        <fullName evidence="4">Uncharacterized protein</fullName>
    </submittedName>
</protein>
<feature type="transmembrane region" description="Helical" evidence="3">
    <location>
        <begin position="207"/>
        <end position="228"/>
    </location>
</feature>